<keyword evidence="3" id="KW-1185">Reference proteome</keyword>
<comment type="caution">
    <text evidence="2">The sequence shown here is derived from an EMBL/GenBank/DDBJ whole genome shotgun (WGS) entry which is preliminary data.</text>
</comment>
<evidence type="ECO:0000313" key="2">
    <source>
        <dbReference type="EMBL" id="MCS0590526.1"/>
    </source>
</evidence>
<name>A0ABT2A8K5_9BURK</name>
<evidence type="ECO:0000259" key="1">
    <source>
        <dbReference type="PROSITE" id="PS51220"/>
    </source>
</evidence>
<dbReference type="PANTHER" id="PTHR46160:SF6">
    <property type="entry name" value="UROMODULIN"/>
    <property type="match status" value="1"/>
</dbReference>
<evidence type="ECO:0000313" key="3">
    <source>
        <dbReference type="Proteomes" id="UP001205560"/>
    </source>
</evidence>
<protein>
    <submittedName>
        <fullName evidence="2">PEP-CTERM sorting domain-containing protein</fullName>
    </submittedName>
</protein>
<organism evidence="2 3">
    <name type="scientific">Massilia norwichensis</name>
    <dbReference type="NCBI Taxonomy" id="1442366"/>
    <lineage>
        <taxon>Bacteria</taxon>
        <taxon>Pseudomonadati</taxon>
        <taxon>Pseudomonadota</taxon>
        <taxon>Betaproteobacteria</taxon>
        <taxon>Burkholderiales</taxon>
        <taxon>Oxalobacteraceae</taxon>
        <taxon>Telluria group</taxon>
        <taxon>Massilia</taxon>
    </lineage>
</organism>
<dbReference type="Pfam" id="PF06119">
    <property type="entry name" value="NIDO"/>
    <property type="match status" value="2"/>
</dbReference>
<dbReference type="EMBL" id="JANUGX010000017">
    <property type="protein sequence ID" value="MCS0590526.1"/>
    <property type="molecule type" value="Genomic_DNA"/>
</dbReference>
<dbReference type="InterPro" id="IPR052749">
    <property type="entry name" value="Alpha-tectorin"/>
</dbReference>
<dbReference type="RefSeq" id="WP_258846307.1">
    <property type="nucleotide sequence ID" value="NZ_JANUGX010000017.1"/>
</dbReference>
<sequence>MVLGLVVFQSAYAVPLRNGLGGPAGYGELSQIPNDDQSSNQLNLPFSVNFFGGSYSHFFVNNNGNISFGNALGTFTPQPFPNSSLPVIAPFWADVDTRNQPGGGAVYVAAPNQDTVVVTWNNVGYYSGHNDKLNDFQMTLVNRADTGAGNFDIEFRYNRLEWTTGDASGGSGGIGGTPAQAGYDAGNQTNFFVLPGSFSNDILNLANTSNVSQEAPGLWTMAIRNGTTSDGSSPDAPLLPDIVNDDGFQFNFDVQLGTPVFIDPEVAVGYEYRVNSGPNILRALFPVIAGDTDGYQIYGLDDILLGTAMPGQWFEFGANGVNGFKLLGIDAGAGLDPANTQAFVTGLEFTGAGRVSMTQDPIVTDTGGTVPEPTSMMLLAAGALASLAGRRRRGARA</sequence>
<accession>A0ABT2A8K5</accession>
<proteinExistence type="predicted"/>
<gene>
    <name evidence="2" type="ORF">NX782_15130</name>
</gene>
<feature type="domain" description="NIDO" evidence="1">
    <location>
        <begin position="90"/>
        <end position="226"/>
    </location>
</feature>
<dbReference type="Pfam" id="PF07589">
    <property type="entry name" value="PEP-CTERM"/>
    <property type="match status" value="1"/>
</dbReference>
<dbReference type="PROSITE" id="PS51220">
    <property type="entry name" value="NIDO"/>
    <property type="match status" value="1"/>
</dbReference>
<reference evidence="2 3" key="1">
    <citation type="submission" date="2022-08" db="EMBL/GenBank/DDBJ databases">
        <title>Reclassification of Massilia species as members of the genera Telluria, Duganella, Pseudoduganella, Mokoshia gen. nov. and Zemynaea gen. nov. using orthogonal and non-orthogonal genome-based approaches.</title>
        <authorList>
            <person name="Bowman J.P."/>
        </authorList>
    </citation>
    <scope>NUCLEOTIDE SEQUENCE [LARGE SCALE GENOMIC DNA]</scope>
    <source>
        <strain evidence="2 3">LMG 28164</strain>
    </source>
</reference>
<dbReference type="SMART" id="SM00539">
    <property type="entry name" value="NIDO"/>
    <property type="match status" value="1"/>
</dbReference>
<dbReference type="PANTHER" id="PTHR46160">
    <property type="entry name" value="ALPHA-TECTORIN-RELATED"/>
    <property type="match status" value="1"/>
</dbReference>
<dbReference type="InterPro" id="IPR003886">
    <property type="entry name" value="NIDO_dom"/>
</dbReference>
<dbReference type="NCBIfam" id="TIGR02595">
    <property type="entry name" value="PEP_CTERM"/>
    <property type="match status" value="1"/>
</dbReference>
<dbReference type="Proteomes" id="UP001205560">
    <property type="component" value="Unassembled WGS sequence"/>
</dbReference>
<dbReference type="InterPro" id="IPR013424">
    <property type="entry name" value="Ice-binding_C"/>
</dbReference>